<feature type="domain" description="DUF4142" evidence="2">
    <location>
        <begin position="41"/>
        <end position="173"/>
    </location>
</feature>
<sequence>MSLRVAFAGAAAVAAMALLGGPPVSALGGPPVSGQAEVSKQDRKFLRLAHQGNLAEIAAGRVARVKGADDAVRSIGAVLVTDHTRLDEAVKEVADRLDVTLPDRAARKDRMMLRHISRMHGRAFDRAWLTAMIAGHRQALRLGEQELRDGSSPAVKELAQAAAPVIRKHLDELLQAEK</sequence>
<dbReference type="EMBL" id="JABWGN010000004">
    <property type="protein sequence ID" value="NUW31816.1"/>
    <property type="molecule type" value="Genomic_DNA"/>
</dbReference>
<evidence type="ECO:0000256" key="1">
    <source>
        <dbReference type="SAM" id="SignalP"/>
    </source>
</evidence>
<dbReference type="AlphaFoldDB" id="A0A7Y6M2T1"/>
<evidence type="ECO:0000313" key="4">
    <source>
        <dbReference type="Proteomes" id="UP000586042"/>
    </source>
</evidence>
<dbReference type="RefSeq" id="WP_175589287.1">
    <property type="nucleotide sequence ID" value="NZ_JABWGN010000004.1"/>
</dbReference>
<dbReference type="Gene3D" id="1.20.1260.10">
    <property type="match status" value="1"/>
</dbReference>
<keyword evidence="1" id="KW-0732">Signal</keyword>
<keyword evidence="4" id="KW-1185">Reference proteome</keyword>
<evidence type="ECO:0000259" key="2">
    <source>
        <dbReference type="Pfam" id="PF13628"/>
    </source>
</evidence>
<protein>
    <submittedName>
        <fullName evidence="3">DUF4142 domain-containing protein</fullName>
    </submittedName>
</protein>
<reference evidence="3 4" key="1">
    <citation type="submission" date="2020-06" db="EMBL/GenBank/DDBJ databases">
        <title>Nonomuraea sp. SMC257, a novel actinomycete isolated from soil.</title>
        <authorList>
            <person name="Chanama M."/>
        </authorList>
    </citation>
    <scope>NUCLEOTIDE SEQUENCE [LARGE SCALE GENOMIC DNA]</scope>
    <source>
        <strain evidence="3 4">SMC257</strain>
    </source>
</reference>
<feature type="chain" id="PRO_5031367850" evidence="1">
    <location>
        <begin position="27"/>
        <end position="178"/>
    </location>
</feature>
<dbReference type="InterPro" id="IPR012347">
    <property type="entry name" value="Ferritin-like"/>
</dbReference>
<accession>A0A7Y6M2T1</accession>
<dbReference type="Proteomes" id="UP000586042">
    <property type="component" value="Unassembled WGS sequence"/>
</dbReference>
<dbReference type="PANTHER" id="PTHR38593:SF1">
    <property type="entry name" value="BLR2558 PROTEIN"/>
    <property type="match status" value="1"/>
</dbReference>
<gene>
    <name evidence="3" type="ORF">HTZ77_10305</name>
</gene>
<evidence type="ECO:0000313" key="3">
    <source>
        <dbReference type="EMBL" id="NUW31816.1"/>
    </source>
</evidence>
<comment type="caution">
    <text evidence="3">The sequence shown here is derived from an EMBL/GenBank/DDBJ whole genome shotgun (WGS) entry which is preliminary data.</text>
</comment>
<dbReference type="InterPro" id="IPR025419">
    <property type="entry name" value="DUF4142"/>
</dbReference>
<name>A0A7Y6M2T1_9ACTN</name>
<dbReference type="Pfam" id="PF13628">
    <property type="entry name" value="DUF4142"/>
    <property type="match status" value="1"/>
</dbReference>
<feature type="signal peptide" evidence="1">
    <location>
        <begin position="1"/>
        <end position="26"/>
    </location>
</feature>
<proteinExistence type="predicted"/>
<organism evidence="3 4">
    <name type="scientific">Nonomuraea montanisoli</name>
    <dbReference type="NCBI Taxonomy" id="2741721"/>
    <lineage>
        <taxon>Bacteria</taxon>
        <taxon>Bacillati</taxon>
        <taxon>Actinomycetota</taxon>
        <taxon>Actinomycetes</taxon>
        <taxon>Streptosporangiales</taxon>
        <taxon>Streptosporangiaceae</taxon>
        <taxon>Nonomuraea</taxon>
    </lineage>
</organism>
<dbReference type="PANTHER" id="PTHR38593">
    <property type="entry name" value="BLR2558 PROTEIN"/>
    <property type="match status" value="1"/>
</dbReference>